<evidence type="ECO:0000256" key="1">
    <source>
        <dbReference type="SAM" id="MobiDB-lite"/>
    </source>
</evidence>
<evidence type="ECO:0000313" key="3">
    <source>
        <dbReference type="Proteomes" id="UP000325763"/>
    </source>
</evidence>
<proteinExistence type="predicted"/>
<sequence length="145" mass="15532">MPTGTRCATAAAELPAAPMPFRSKSSEQKWGPISGRCPVRAIARRRKVLVAELPGPSGNAASVRAGRRPPGATFVRSSKCSNDLRRWFIEASYKAVPGSRVLGNVQAQGGFFPPARHHAPNQCGPRGCLHRFSVSRGVSSRATIR</sequence>
<feature type="region of interest" description="Disordered" evidence="1">
    <location>
        <begin position="54"/>
        <end position="76"/>
    </location>
</feature>
<dbReference type="Proteomes" id="UP000325763">
    <property type="component" value="Chromosome"/>
</dbReference>
<dbReference type="KEGG" id="snq:CP978_29085"/>
<reference evidence="2 3" key="1">
    <citation type="submission" date="2017-09" db="EMBL/GenBank/DDBJ databases">
        <title>Streptomyces genome completion.</title>
        <authorList>
            <person name="Lee N."/>
            <person name="Cho B.-K."/>
        </authorList>
    </citation>
    <scope>NUCLEOTIDE SEQUENCE [LARGE SCALE GENOMIC DNA]</scope>
    <source>
        <strain evidence="2 3">ATCC 14899</strain>
    </source>
</reference>
<dbReference type="EMBL" id="CP023747">
    <property type="protein sequence ID" value="QEV42081.1"/>
    <property type="molecule type" value="Genomic_DNA"/>
</dbReference>
<name>A0A5P2WB93_9ACTN</name>
<gene>
    <name evidence="2" type="ORF">CP978_29085</name>
</gene>
<dbReference type="AlphaFoldDB" id="A0A5P2WB93"/>
<organism evidence="2 3">
    <name type="scientific">Streptomyces nodosus</name>
    <dbReference type="NCBI Taxonomy" id="40318"/>
    <lineage>
        <taxon>Bacteria</taxon>
        <taxon>Bacillati</taxon>
        <taxon>Actinomycetota</taxon>
        <taxon>Actinomycetes</taxon>
        <taxon>Kitasatosporales</taxon>
        <taxon>Streptomycetaceae</taxon>
        <taxon>Streptomyces</taxon>
    </lineage>
</organism>
<evidence type="ECO:0000313" key="2">
    <source>
        <dbReference type="EMBL" id="QEV42081.1"/>
    </source>
</evidence>
<accession>A0A5P2WB93</accession>
<protein>
    <submittedName>
        <fullName evidence="2">Uncharacterized protein</fullName>
    </submittedName>
</protein>